<dbReference type="InterPro" id="IPR051312">
    <property type="entry name" value="Diverse_Substr_Oxidored"/>
</dbReference>
<dbReference type="SUPFAM" id="SSF55447">
    <property type="entry name" value="CO dehydrogenase flavoprotein C-terminal domain-like"/>
    <property type="match status" value="1"/>
</dbReference>
<dbReference type="Pfam" id="PF00941">
    <property type="entry name" value="FAD_binding_5"/>
    <property type="match status" value="1"/>
</dbReference>
<evidence type="ECO:0000259" key="6">
    <source>
        <dbReference type="PROSITE" id="PS51085"/>
    </source>
</evidence>
<dbReference type="InterPro" id="IPR005107">
    <property type="entry name" value="CO_DH_flav_C"/>
</dbReference>
<keyword evidence="3" id="KW-0274">FAD</keyword>
<sequence length="470" mass="48469">MTSPSLTVNGRTVPLDGVPAHTTALDWLRESGLVGAKEGCAEGECGACSVLVARPGTTTPTRWTALNACLVPVLALDGQEVVTAEGLGTPANLHPVQHEMAVRGGSQCGYCTPGFVCSMAAEFYRPDRVPIEAPGEPTPEHGPNGFDLHALSGNLCRCTGYRPIRDAAYALASPAADDALAGRQARPAPEAAPTDVPGFTRPADLPAALALLAEHPDAVVVAGSTDHGVEVNLRGLRAAQVVAIDRLPELRGVSVTDEVVEIGAAVTLSEVAARLDGAVPLLDLLLPQFASVLIRNGATLGGNLGTGSPIGDTAPGLLALDASLVLVSAAGEREVALADYFTGYRRSVRTAGELIRAVRIPQPQPGLVAFTKIAKRRFDDISSVAVAIGLDVVDGEVTRARIGLGGVAATPIRARATEEALVGARWPDVAAAADVLATEGTPLDDHRASAAYRRAMLRQALLKTAAEVPA</sequence>
<dbReference type="Proteomes" id="UP000199022">
    <property type="component" value="Unassembled WGS sequence"/>
</dbReference>
<dbReference type="InterPro" id="IPR036318">
    <property type="entry name" value="FAD-bd_PCMH-like_sf"/>
</dbReference>
<dbReference type="Gene3D" id="3.30.390.50">
    <property type="entry name" value="CO dehydrogenase flavoprotein, C-terminal domain"/>
    <property type="match status" value="1"/>
</dbReference>
<dbReference type="PROSITE" id="PS51085">
    <property type="entry name" value="2FE2S_FER_2"/>
    <property type="match status" value="1"/>
</dbReference>
<feature type="domain" description="2Fe-2S ferredoxin-type" evidence="6">
    <location>
        <begin position="2"/>
        <end position="87"/>
    </location>
</feature>
<protein>
    <submittedName>
        <fullName evidence="8">Xanthine dehydrogenase small subunit</fullName>
    </submittedName>
</protein>
<dbReference type="PANTHER" id="PTHR42659:SF2">
    <property type="entry name" value="XANTHINE DEHYDROGENASE SUBUNIT C-RELATED"/>
    <property type="match status" value="1"/>
</dbReference>
<dbReference type="OrthoDB" id="159930at2"/>
<evidence type="ECO:0000256" key="2">
    <source>
        <dbReference type="ARBA" id="ARBA00022723"/>
    </source>
</evidence>
<dbReference type="InterPro" id="IPR036683">
    <property type="entry name" value="CO_DH_flav_C_dom_sf"/>
</dbReference>
<dbReference type="SMART" id="SM01092">
    <property type="entry name" value="CO_deh_flav_C"/>
    <property type="match status" value="1"/>
</dbReference>
<keyword evidence="5" id="KW-0408">Iron</keyword>
<dbReference type="STRING" id="1225127.SAMN05661030_0648"/>
<dbReference type="SUPFAM" id="SSF56176">
    <property type="entry name" value="FAD-binding/transporter-associated domain-like"/>
    <property type="match status" value="1"/>
</dbReference>
<dbReference type="InterPro" id="IPR006058">
    <property type="entry name" value="2Fe2S_fd_BS"/>
</dbReference>
<dbReference type="PROSITE" id="PS00197">
    <property type="entry name" value="2FE2S_FER_1"/>
    <property type="match status" value="1"/>
</dbReference>
<dbReference type="Gene3D" id="1.10.150.120">
    <property type="entry name" value="[2Fe-2S]-binding domain"/>
    <property type="match status" value="1"/>
</dbReference>
<dbReference type="PROSITE" id="PS51387">
    <property type="entry name" value="FAD_PCMH"/>
    <property type="match status" value="1"/>
</dbReference>
<dbReference type="GO" id="GO:0016491">
    <property type="term" value="F:oxidoreductase activity"/>
    <property type="evidence" value="ECO:0007669"/>
    <property type="project" value="UniProtKB-KW"/>
</dbReference>
<dbReference type="InterPro" id="IPR012175">
    <property type="entry name" value="Xanth_DH_ssu_bac"/>
</dbReference>
<feature type="domain" description="FAD-binding PCMH-type" evidence="7">
    <location>
        <begin position="189"/>
        <end position="365"/>
    </location>
</feature>
<keyword evidence="9" id="KW-1185">Reference proteome</keyword>
<gene>
    <name evidence="8" type="ORF">SAMN05661030_0648</name>
</gene>
<evidence type="ECO:0000313" key="9">
    <source>
        <dbReference type="Proteomes" id="UP000199022"/>
    </source>
</evidence>
<dbReference type="Pfam" id="PF01799">
    <property type="entry name" value="Fer2_2"/>
    <property type="match status" value="1"/>
</dbReference>
<evidence type="ECO:0000256" key="4">
    <source>
        <dbReference type="ARBA" id="ARBA00023002"/>
    </source>
</evidence>
<dbReference type="InterPro" id="IPR016167">
    <property type="entry name" value="FAD-bd_PCMH_sub1"/>
</dbReference>
<dbReference type="Pfam" id="PF03450">
    <property type="entry name" value="CO_deh_flav_C"/>
    <property type="match status" value="1"/>
</dbReference>
<dbReference type="Gene3D" id="3.30.43.10">
    <property type="entry name" value="Uridine Diphospho-n-acetylenolpyruvylglucosamine Reductase, domain 2"/>
    <property type="match status" value="1"/>
</dbReference>
<name>A0A1I1I695_9ACTN</name>
<organism evidence="8 9">
    <name type="scientific">Klenkia taihuensis</name>
    <dbReference type="NCBI Taxonomy" id="1225127"/>
    <lineage>
        <taxon>Bacteria</taxon>
        <taxon>Bacillati</taxon>
        <taxon>Actinomycetota</taxon>
        <taxon>Actinomycetes</taxon>
        <taxon>Geodermatophilales</taxon>
        <taxon>Geodermatophilaceae</taxon>
        <taxon>Klenkia</taxon>
    </lineage>
</organism>
<dbReference type="PANTHER" id="PTHR42659">
    <property type="entry name" value="XANTHINE DEHYDROGENASE SUBUNIT C-RELATED"/>
    <property type="match status" value="1"/>
</dbReference>
<keyword evidence="2" id="KW-0479">Metal-binding</keyword>
<dbReference type="PIRSF" id="PIRSF036557">
    <property type="entry name" value="XdhA_RC"/>
    <property type="match status" value="1"/>
</dbReference>
<dbReference type="CDD" id="cd00207">
    <property type="entry name" value="fer2"/>
    <property type="match status" value="1"/>
</dbReference>
<evidence type="ECO:0000256" key="3">
    <source>
        <dbReference type="ARBA" id="ARBA00022827"/>
    </source>
</evidence>
<evidence type="ECO:0000259" key="7">
    <source>
        <dbReference type="PROSITE" id="PS51387"/>
    </source>
</evidence>
<evidence type="ECO:0000313" key="8">
    <source>
        <dbReference type="EMBL" id="SFC31646.1"/>
    </source>
</evidence>
<dbReference type="GO" id="GO:0051537">
    <property type="term" value="F:2 iron, 2 sulfur cluster binding"/>
    <property type="evidence" value="ECO:0007669"/>
    <property type="project" value="InterPro"/>
</dbReference>
<dbReference type="GO" id="GO:0046872">
    <property type="term" value="F:metal ion binding"/>
    <property type="evidence" value="ECO:0007669"/>
    <property type="project" value="UniProtKB-KW"/>
</dbReference>
<dbReference type="GO" id="GO:0071949">
    <property type="term" value="F:FAD binding"/>
    <property type="evidence" value="ECO:0007669"/>
    <property type="project" value="InterPro"/>
</dbReference>
<dbReference type="EMBL" id="FOMD01000001">
    <property type="protein sequence ID" value="SFC31646.1"/>
    <property type="molecule type" value="Genomic_DNA"/>
</dbReference>
<evidence type="ECO:0000256" key="5">
    <source>
        <dbReference type="ARBA" id="ARBA00023004"/>
    </source>
</evidence>
<dbReference type="InterPro" id="IPR036884">
    <property type="entry name" value="2Fe-2S-bd_dom_sf"/>
</dbReference>
<keyword evidence="4" id="KW-0560">Oxidoreductase</keyword>
<dbReference type="RefSeq" id="WP_091554637.1">
    <property type="nucleotide sequence ID" value="NZ_BNAC01000002.1"/>
</dbReference>
<dbReference type="Pfam" id="PF00111">
    <property type="entry name" value="Fer2"/>
    <property type="match status" value="1"/>
</dbReference>
<dbReference type="SUPFAM" id="SSF54292">
    <property type="entry name" value="2Fe-2S ferredoxin-like"/>
    <property type="match status" value="1"/>
</dbReference>
<evidence type="ECO:0000256" key="1">
    <source>
        <dbReference type="ARBA" id="ARBA00022630"/>
    </source>
</evidence>
<dbReference type="SUPFAM" id="SSF47741">
    <property type="entry name" value="CO dehydrogenase ISP C-domain like"/>
    <property type="match status" value="1"/>
</dbReference>
<dbReference type="InterPro" id="IPR012675">
    <property type="entry name" value="Beta-grasp_dom_sf"/>
</dbReference>
<dbReference type="Gene3D" id="3.30.465.10">
    <property type="match status" value="1"/>
</dbReference>
<dbReference type="InterPro" id="IPR036010">
    <property type="entry name" value="2Fe-2S_ferredoxin-like_sf"/>
</dbReference>
<dbReference type="AlphaFoldDB" id="A0A1I1I695"/>
<accession>A0A1I1I695</accession>
<proteinExistence type="predicted"/>
<dbReference type="InterPro" id="IPR016166">
    <property type="entry name" value="FAD-bd_PCMH"/>
</dbReference>
<reference evidence="9" key="1">
    <citation type="submission" date="2016-10" db="EMBL/GenBank/DDBJ databases">
        <authorList>
            <person name="Varghese N."/>
            <person name="Submissions S."/>
        </authorList>
    </citation>
    <scope>NUCLEOTIDE SEQUENCE [LARGE SCALE GENOMIC DNA]</scope>
    <source>
        <strain evidence="9">DSM 45962</strain>
    </source>
</reference>
<dbReference type="InterPro" id="IPR002346">
    <property type="entry name" value="Mopterin_DH_FAD-bd"/>
</dbReference>
<dbReference type="InterPro" id="IPR016169">
    <property type="entry name" value="FAD-bd_PCMH_sub2"/>
</dbReference>
<dbReference type="Gene3D" id="3.10.20.30">
    <property type="match status" value="1"/>
</dbReference>
<dbReference type="InterPro" id="IPR002888">
    <property type="entry name" value="2Fe-2S-bd"/>
</dbReference>
<dbReference type="InterPro" id="IPR001041">
    <property type="entry name" value="2Fe-2S_ferredoxin-type"/>
</dbReference>
<keyword evidence="1" id="KW-0285">Flavoprotein</keyword>